<evidence type="ECO:0000313" key="2">
    <source>
        <dbReference type="EMBL" id="GAT47464.1"/>
    </source>
</evidence>
<sequence>MRSFNSSSAFSEMEQILQTYHTLKNYVGVSSIADNLGWKRKGGGHCVCIKAADGSKTKIAVLRVVGLVGDSRFEVSGVGSWRANSKFDQNLERAKFTFTLDKPDGTVFADDWDVAKDMMIQLQDAIGDTGDSRHFLTAEKADYFLPIEVYDHQKCRLLGEEMRDALINSLVDVSFTLKHYKMKDTESGKWYDCFTATVLRINILESNLPDDVDTEDLEIPDGPERQSNPINRSSGHAAIEQPKDVMAPGSDHESNSSTPDSDHTLKSNEGFPTSQGSSRLVLPAETPPARTSSKAPPVTVPVSSSGSSGTVIPARRRGVEPLTDDRAEKKMKQSGNES</sequence>
<gene>
    <name evidence="2" type="ORF">MCHLO_04924</name>
</gene>
<evidence type="ECO:0000256" key="1">
    <source>
        <dbReference type="SAM" id="MobiDB-lite"/>
    </source>
</evidence>
<name>A0ABQ0L8I3_MYCCL</name>
<feature type="compositionally biased region" description="Polar residues" evidence="1">
    <location>
        <begin position="225"/>
        <end position="234"/>
    </location>
</feature>
<dbReference type="Proteomes" id="UP000815677">
    <property type="component" value="Unassembled WGS sequence"/>
</dbReference>
<feature type="compositionally biased region" description="Basic and acidic residues" evidence="1">
    <location>
        <begin position="317"/>
        <end position="331"/>
    </location>
</feature>
<feature type="compositionally biased region" description="Basic and acidic residues" evidence="1">
    <location>
        <begin position="250"/>
        <end position="266"/>
    </location>
</feature>
<accession>A0ABQ0L8I3</accession>
<feature type="compositionally biased region" description="Acidic residues" evidence="1">
    <location>
        <begin position="211"/>
        <end position="221"/>
    </location>
</feature>
<reference evidence="2" key="1">
    <citation type="submission" date="2014-09" db="EMBL/GenBank/DDBJ databases">
        <title>Genome sequence of the luminous mushroom Mycena chlorophos for searching fungal bioluminescence genes.</title>
        <authorList>
            <person name="Tanaka Y."/>
            <person name="Kasuga D."/>
            <person name="Oba Y."/>
            <person name="Hase S."/>
            <person name="Sato K."/>
            <person name="Oba Y."/>
            <person name="Sakakibara Y."/>
        </authorList>
    </citation>
    <scope>NUCLEOTIDE SEQUENCE</scope>
</reference>
<evidence type="ECO:0000313" key="3">
    <source>
        <dbReference type="Proteomes" id="UP000815677"/>
    </source>
</evidence>
<protein>
    <submittedName>
        <fullName evidence="2">Uncharacterized protein</fullName>
    </submittedName>
</protein>
<proteinExistence type="predicted"/>
<feature type="region of interest" description="Disordered" evidence="1">
    <location>
        <begin position="211"/>
        <end position="338"/>
    </location>
</feature>
<keyword evidence="3" id="KW-1185">Reference proteome</keyword>
<feature type="compositionally biased region" description="Low complexity" evidence="1">
    <location>
        <begin position="291"/>
        <end position="311"/>
    </location>
</feature>
<organism evidence="2 3">
    <name type="scientific">Mycena chlorophos</name>
    <name type="common">Agaric fungus</name>
    <name type="synonym">Agaricus chlorophos</name>
    <dbReference type="NCBI Taxonomy" id="658473"/>
    <lineage>
        <taxon>Eukaryota</taxon>
        <taxon>Fungi</taxon>
        <taxon>Dikarya</taxon>
        <taxon>Basidiomycota</taxon>
        <taxon>Agaricomycotina</taxon>
        <taxon>Agaricomycetes</taxon>
        <taxon>Agaricomycetidae</taxon>
        <taxon>Agaricales</taxon>
        <taxon>Marasmiineae</taxon>
        <taxon>Mycenaceae</taxon>
        <taxon>Mycena</taxon>
    </lineage>
</organism>
<dbReference type="EMBL" id="DF843571">
    <property type="protein sequence ID" value="GAT47464.1"/>
    <property type="molecule type" value="Genomic_DNA"/>
</dbReference>